<dbReference type="InterPro" id="IPR050963">
    <property type="entry name" value="Sirohydro_Cobaltochel/CbiX"/>
</dbReference>
<dbReference type="GO" id="GO:0046872">
    <property type="term" value="F:metal ion binding"/>
    <property type="evidence" value="ECO:0007669"/>
    <property type="project" value="UniProtKB-KW"/>
</dbReference>
<reference evidence="3 4" key="1">
    <citation type="submission" date="2012-08" db="EMBL/GenBank/DDBJ databases">
        <title>Whole genome shotgun sequence of Kineosphaera limosa NBRC 100340.</title>
        <authorList>
            <person name="Yoshida I."/>
            <person name="Isaki S."/>
            <person name="Hosoyama A."/>
            <person name="Tsuchikane K."/>
            <person name="Katsumata H."/>
            <person name="Ando Y."/>
            <person name="Ohji S."/>
            <person name="Hamada M."/>
            <person name="Tamura T."/>
            <person name="Yamazoe A."/>
            <person name="Yamazaki S."/>
            <person name="Fujita N."/>
        </authorList>
    </citation>
    <scope>NUCLEOTIDE SEQUENCE [LARGE SCALE GENOMIC DNA]</scope>
    <source>
        <strain evidence="3 4">NBRC 100340</strain>
    </source>
</reference>
<dbReference type="AlphaFoldDB" id="K6WCX1"/>
<dbReference type="InterPro" id="IPR002762">
    <property type="entry name" value="CbiX-like"/>
</dbReference>
<dbReference type="STRING" id="1184609.KILIM_057_00210"/>
<dbReference type="CDD" id="cd03416">
    <property type="entry name" value="CbiX_SirB_N"/>
    <property type="match status" value="1"/>
</dbReference>
<evidence type="ECO:0000313" key="4">
    <source>
        <dbReference type="Proteomes" id="UP000008366"/>
    </source>
</evidence>
<sequence>MAESLSVLLVGHGSRDPRSAAALRDLRDRVAVSVTAEACLRDEPAPRVELAFLELSQPLLEDVLAQLTGEVIVVPLLLATAFHAREDLPGRVGAALADRVDLHARISPVLGPHPLLDAAVAARAQALRAAGHDSIILLGTGSSHESANAEAAQVAERLGFALEVPVVAAFVTRGPDVEAAVAAVGLRGARNPGVVPWFLAPGLLLDAGLRRAAELGIEAAGDTLAADSRIVDLVCTRIAREHSALTPVP</sequence>
<dbReference type="RefSeq" id="WP_006593662.1">
    <property type="nucleotide sequence ID" value="NZ_BAHD01000057.1"/>
</dbReference>
<name>K6WCX1_9MICO</name>
<dbReference type="Gene3D" id="3.40.50.1400">
    <property type="match status" value="2"/>
</dbReference>
<keyword evidence="4" id="KW-1185">Reference proteome</keyword>
<evidence type="ECO:0000313" key="3">
    <source>
        <dbReference type="EMBL" id="GAB97130.1"/>
    </source>
</evidence>
<keyword evidence="1" id="KW-0479">Metal-binding</keyword>
<dbReference type="GO" id="GO:0016829">
    <property type="term" value="F:lyase activity"/>
    <property type="evidence" value="ECO:0007669"/>
    <property type="project" value="UniProtKB-KW"/>
</dbReference>
<evidence type="ECO:0000256" key="2">
    <source>
        <dbReference type="ARBA" id="ARBA00023239"/>
    </source>
</evidence>
<proteinExistence type="predicted"/>
<gene>
    <name evidence="3" type="ORF">KILIM_057_00210</name>
</gene>
<dbReference type="Pfam" id="PF01903">
    <property type="entry name" value="CbiX"/>
    <property type="match status" value="2"/>
</dbReference>
<dbReference type="PANTHER" id="PTHR33542:SF5">
    <property type="entry name" value="FERROCHELATASE CHE1"/>
    <property type="match status" value="1"/>
</dbReference>
<protein>
    <submittedName>
        <fullName evidence="3">Putative ferrochelatase</fullName>
    </submittedName>
</protein>
<accession>K6WCX1</accession>
<dbReference type="EMBL" id="BAHD01000057">
    <property type="protein sequence ID" value="GAB97130.1"/>
    <property type="molecule type" value="Genomic_DNA"/>
</dbReference>
<dbReference type="Proteomes" id="UP000008366">
    <property type="component" value="Unassembled WGS sequence"/>
</dbReference>
<dbReference type="PANTHER" id="PTHR33542">
    <property type="entry name" value="SIROHYDROCHLORIN FERROCHELATASE, CHLOROPLASTIC"/>
    <property type="match status" value="1"/>
</dbReference>
<organism evidence="3 4">
    <name type="scientific">Kineosphaera limosa NBRC 100340</name>
    <dbReference type="NCBI Taxonomy" id="1184609"/>
    <lineage>
        <taxon>Bacteria</taxon>
        <taxon>Bacillati</taxon>
        <taxon>Actinomycetota</taxon>
        <taxon>Actinomycetes</taxon>
        <taxon>Micrococcales</taxon>
        <taxon>Dermatophilaceae</taxon>
        <taxon>Kineosphaera</taxon>
    </lineage>
</organism>
<dbReference type="eggNOG" id="COG2138">
    <property type="taxonomic scope" value="Bacteria"/>
</dbReference>
<evidence type="ECO:0000256" key="1">
    <source>
        <dbReference type="ARBA" id="ARBA00022723"/>
    </source>
</evidence>
<dbReference type="SUPFAM" id="SSF53800">
    <property type="entry name" value="Chelatase"/>
    <property type="match status" value="1"/>
</dbReference>
<keyword evidence="2" id="KW-0456">Lyase</keyword>
<comment type="caution">
    <text evidence="3">The sequence shown here is derived from an EMBL/GenBank/DDBJ whole genome shotgun (WGS) entry which is preliminary data.</text>
</comment>